<dbReference type="Pfam" id="PF10112">
    <property type="entry name" value="Halogen_Hydrol"/>
    <property type="match status" value="1"/>
</dbReference>
<keyword evidence="2" id="KW-1133">Transmembrane helix</keyword>
<evidence type="ECO:0000313" key="3">
    <source>
        <dbReference type="EMBL" id="MBC5741831.1"/>
    </source>
</evidence>
<evidence type="ECO:0000313" key="4">
    <source>
        <dbReference type="Proteomes" id="UP000633936"/>
    </source>
</evidence>
<evidence type="ECO:0000256" key="1">
    <source>
        <dbReference type="SAM" id="MobiDB-lite"/>
    </source>
</evidence>
<keyword evidence="2" id="KW-0812">Transmembrane</keyword>
<sequence>MFFCPYFCIIRNSLQEDGMDKKSYDNGPDFSFVEQKVREVQTTIENAVKTSNYQELNQSITRMVNSTLKQYQKEHPEKAGYHKSYTGAQAQKVRGTVENTEMHPELYGNTGGEKVKDILLIVFGGILSGSMAIGLLTVQILQAVMGHGGVGSTVVTLIGTLAGVGMIGSGCTGLGRLKRFHKYKKALGYKTYCSFEDLARTAGRSIKSVKKDIHYMIAKNWFPEGRTDMKETCLITSNETYRQYEETQKALEQRSAEEAQKRMRESEKQSRINPQVQEVLDKGEAYIKKIHASNDAIPGEEISAKIAKMEQIVEQIFQRAEEHPEIIPDLKKMMDYYLPMTVKLLDAYEDMDRQPIQGETIRASKKEIEDTLDTLNEAFAKLLDSVFQDTAWDVSSDISVLHTMLAQEGLTENDFEKK</sequence>
<proteinExistence type="predicted"/>
<comment type="caution">
    <text evidence="3">The sequence shown here is derived from an EMBL/GenBank/DDBJ whole genome shotgun (WGS) entry which is preliminary data.</text>
</comment>
<feature type="compositionally biased region" description="Basic and acidic residues" evidence="1">
    <location>
        <begin position="251"/>
        <end position="270"/>
    </location>
</feature>
<dbReference type="EMBL" id="JACOQE010000016">
    <property type="protein sequence ID" value="MBC5741831.1"/>
    <property type="molecule type" value="Genomic_DNA"/>
</dbReference>
<dbReference type="Proteomes" id="UP000633936">
    <property type="component" value="Unassembled WGS sequence"/>
</dbReference>
<keyword evidence="2" id="KW-0472">Membrane</keyword>
<name>A0ABR7I5N4_9FIRM</name>
<protein>
    <submittedName>
        <fullName evidence="3">5-bromo-4-chloroindolyl phosphate hydrolysis family protein</fullName>
    </submittedName>
</protein>
<organism evidence="3 4">
    <name type="scientific">Blautia intestinalis</name>
    <dbReference type="NCBI Taxonomy" id="2763028"/>
    <lineage>
        <taxon>Bacteria</taxon>
        <taxon>Bacillati</taxon>
        <taxon>Bacillota</taxon>
        <taxon>Clostridia</taxon>
        <taxon>Lachnospirales</taxon>
        <taxon>Lachnospiraceae</taxon>
        <taxon>Blautia</taxon>
    </lineage>
</organism>
<reference evidence="3 4" key="1">
    <citation type="submission" date="2020-08" db="EMBL/GenBank/DDBJ databases">
        <title>Genome public.</title>
        <authorList>
            <person name="Liu C."/>
            <person name="Sun Q."/>
        </authorList>
    </citation>
    <scope>NUCLEOTIDE SEQUENCE [LARGE SCALE GENOMIC DNA]</scope>
    <source>
        <strain evidence="3 4">27-44</strain>
    </source>
</reference>
<accession>A0ABR7I5N4</accession>
<feature type="transmembrane region" description="Helical" evidence="2">
    <location>
        <begin position="118"/>
        <end position="141"/>
    </location>
</feature>
<keyword evidence="4" id="KW-1185">Reference proteome</keyword>
<feature type="region of interest" description="Disordered" evidence="1">
    <location>
        <begin position="251"/>
        <end position="272"/>
    </location>
</feature>
<gene>
    <name evidence="3" type="ORF">H8Z79_15735</name>
</gene>
<dbReference type="InterPro" id="IPR018770">
    <property type="entry name" value="ChloroindolylP_hydrolase"/>
</dbReference>
<feature type="transmembrane region" description="Helical" evidence="2">
    <location>
        <begin position="153"/>
        <end position="175"/>
    </location>
</feature>
<evidence type="ECO:0000256" key="2">
    <source>
        <dbReference type="SAM" id="Phobius"/>
    </source>
</evidence>